<evidence type="ECO:0000313" key="3">
    <source>
        <dbReference type="Proteomes" id="UP001295423"/>
    </source>
</evidence>
<organism evidence="2 3">
    <name type="scientific">Cylindrotheca closterium</name>
    <dbReference type="NCBI Taxonomy" id="2856"/>
    <lineage>
        <taxon>Eukaryota</taxon>
        <taxon>Sar</taxon>
        <taxon>Stramenopiles</taxon>
        <taxon>Ochrophyta</taxon>
        <taxon>Bacillariophyta</taxon>
        <taxon>Bacillariophyceae</taxon>
        <taxon>Bacillariophycidae</taxon>
        <taxon>Bacillariales</taxon>
        <taxon>Bacillariaceae</taxon>
        <taxon>Cylindrotheca</taxon>
    </lineage>
</organism>
<gene>
    <name evidence="2" type="ORF">CYCCA115_LOCUS7738</name>
</gene>
<name>A0AAD2CYF6_9STRA</name>
<dbReference type="AlphaFoldDB" id="A0AAD2CYF6"/>
<dbReference type="InterPro" id="IPR007303">
    <property type="entry name" value="TIP41-like"/>
</dbReference>
<dbReference type="EMBL" id="CAKOGP040001112">
    <property type="protein sequence ID" value="CAJ1942020.1"/>
    <property type="molecule type" value="Genomic_DNA"/>
</dbReference>
<dbReference type="PANTHER" id="PTHR21021">
    <property type="entry name" value="GAF/PUTATIVE CYTOSKELETAL PROTEIN"/>
    <property type="match status" value="1"/>
</dbReference>
<comment type="similarity">
    <text evidence="1">Belongs to the TIP41 family.</text>
</comment>
<proteinExistence type="inferred from homology"/>
<dbReference type="GO" id="GO:0031929">
    <property type="term" value="P:TOR signaling"/>
    <property type="evidence" value="ECO:0007669"/>
    <property type="project" value="TreeGrafter"/>
</dbReference>
<dbReference type="Proteomes" id="UP001295423">
    <property type="component" value="Unassembled WGS sequence"/>
</dbReference>
<evidence type="ECO:0008006" key="4">
    <source>
        <dbReference type="Google" id="ProtNLM"/>
    </source>
</evidence>
<evidence type="ECO:0000313" key="2">
    <source>
        <dbReference type="EMBL" id="CAJ1942020.1"/>
    </source>
</evidence>
<sequence>MDEGKVDAAIWEKDNGNIPSQRRHIAEPHVLERFQAKALRNPIGETAGISIANVNISTSQGPIGGHAWFDQATETLEASCQHEESCNETPRKLSLPEMLFPKAYITIQMSDTFQISWNAMGALTEWSQAHQKIPLNNSEVSHRGVQILQSTDADLWKKTRNNKPMQAVDGQLIQTTQFHYDWTFSSPFCGNTVGQLSWKKLEQSEMPKELLLDRSVPILYFDQIVMMEDDLHDYGLMQYTAKMRVMPSCVYVLTKLYVRIDNDLLRVRDCRLLVHFGSKMIHRDIEWRESAWDQLQKLKLPSDVRSWKTEGTTDPMRLQMIEQLQSKIPLVSDLPDDIMAHSKCSYQDAETLALAS</sequence>
<keyword evidence="3" id="KW-1185">Reference proteome</keyword>
<dbReference type="PANTHER" id="PTHR21021:SF16">
    <property type="entry name" value="TIP41-LIKE PROTEIN"/>
    <property type="match status" value="1"/>
</dbReference>
<dbReference type="GO" id="GO:0005829">
    <property type="term" value="C:cytosol"/>
    <property type="evidence" value="ECO:0007669"/>
    <property type="project" value="TreeGrafter"/>
</dbReference>
<evidence type="ECO:0000256" key="1">
    <source>
        <dbReference type="ARBA" id="ARBA00006658"/>
    </source>
</evidence>
<dbReference type="InterPro" id="IPR051330">
    <property type="entry name" value="Phosphatase_reg/MetRdx"/>
</dbReference>
<protein>
    <recommendedName>
        <fullName evidence="4">TIP41-like protein</fullName>
    </recommendedName>
</protein>
<reference evidence="2" key="1">
    <citation type="submission" date="2023-08" db="EMBL/GenBank/DDBJ databases">
        <authorList>
            <person name="Audoor S."/>
            <person name="Bilcke G."/>
        </authorList>
    </citation>
    <scope>NUCLEOTIDE SEQUENCE</scope>
</reference>
<dbReference type="Pfam" id="PF04176">
    <property type="entry name" value="TIP41"/>
    <property type="match status" value="1"/>
</dbReference>
<accession>A0AAD2CYF6</accession>
<comment type="caution">
    <text evidence="2">The sequence shown here is derived from an EMBL/GenBank/DDBJ whole genome shotgun (WGS) entry which is preliminary data.</text>
</comment>